<dbReference type="InterPro" id="IPR011419">
    <property type="entry name" value="ATP12_ATP_synth-F1-assembly"/>
</dbReference>
<evidence type="ECO:0000256" key="1">
    <source>
        <dbReference type="ARBA" id="ARBA00004173"/>
    </source>
</evidence>
<organism evidence="6 7">
    <name type="scientific">Owenia fusiformis</name>
    <name type="common">Polychaete worm</name>
    <dbReference type="NCBI Taxonomy" id="6347"/>
    <lineage>
        <taxon>Eukaryota</taxon>
        <taxon>Metazoa</taxon>
        <taxon>Spiralia</taxon>
        <taxon>Lophotrochozoa</taxon>
        <taxon>Annelida</taxon>
        <taxon>Polychaeta</taxon>
        <taxon>Sedentaria</taxon>
        <taxon>Canalipalpata</taxon>
        <taxon>Sabellida</taxon>
        <taxon>Oweniida</taxon>
        <taxon>Oweniidae</taxon>
        <taxon>Owenia</taxon>
    </lineage>
</organism>
<sequence>TTSGNMLVKTFCMVLREIQHVQVQYVKRYSSKELKRFYKNVTVTQAEGRQGFEINLDKRKLRTPMGTVLQIPSEPLALAVQAEWEAQDQVIHRPSMHLTSLCNTAQDNPTKRSREVVVGGMLEYLNTDTICYRMDEPQELHELQKAKWDPLLDWAKERYNIVLEPTVTIAQPLVPAETVEVFRQHLQSYSDWSLIGFQTIVEALKSVILTMALVDRYTTVETAVDLSRLELNYQIGKWGNVEWHHDIELTDLYAKVSASLLCIHLTSEDTFTKHKTIAGQLH</sequence>
<dbReference type="InterPro" id="IPR042272">
    <property type="entry name" value="ATP12_ATP_synth-F1-assembly_N"/>
</dbReference>
<dbReference type="EMBL" id="CAIIXF020000009">
    <property type="protein sequence ID" value="CAH1795401.1"/>
    <property type="molecule type" value="Genomic_DNA"/>
</dbReference>
<keyword evidence="4" id="KW-0496">Mitochondrion</keyword>
<keyword evidence="3" id="KW-0809">Transit peptide</keyword>
<keyword evidence="5" id="KW-0143">Chaperone</keyword>
<dbReference type="Pfam" id="PF07542">
    <property type="entry name" value="ATP12"/>
    <property type="match status" value="1"/>
</dbReference>
<dbReference type="Proteomes" id="UP000749559">
    <property type="component" value="Unassembled WGS sequence"/>
</dbReference>
<gene>
    <name evidence="6" type="ORF">OFUS_LOCUS19946</name>
</gene>
<dbReference type="InterPro" id="IPR023335">
    <property type="entry name" value="ATP12_ortho_dom_sf"/>
</dbReference>
<evidence type="ECO:0000313" key="7">
    <source>
        <dbReference type="Proteomes" id="UP000749559"/>
    </source>
</evidence>
<evidence type="ECO:0000256" key="4">
    <source>
        <dbReference type="ARBA" id="ARBA00023128"/>
    </source>
</evidence>
<comment type="similarity">
    <text evidence="2">Belongs to the ATP12 family.</text>
</comment>
<comment type="caution">
    <text evidence="6">The sequence shown here is derived from an EMBL/GenBank/DDBJ whole genome shotgun (WGS) entry which is preliminary data.</text>
</comment>
<name>A0A8J1XYY4_OWEFU</name>
<dbReference type="PANTHER" id="PTHR21013:SF10">
    <property type="entry name" value="ATP SYNTHASE MITOCHONDRIAL F1 COMPLEX ASSEMBLY FACTOR 2"/>
    <property type="match status" value="1"/>
</dbReference>
<dbReference type="GO" id="GO:0033615">
    <property type="term" value="P:mitochondrial proton-transporting ATP synthase complex assembly"/>
    <property type="evidence" value="ECO:0007669"/>
    <property type="project" value="TreeGrafter"/>
</dbReference>
<comment type="subcellular location">
    <subcellularLocation>
        <location evidence="1">Mitochondrion</location>
    </subcellularLocation>
</comment>
<evidence type="ECO:0000256" key="2">
    <source>
        <dbReference type="ARBA" id="ARBA00008231"/>
    </source>
</evidence>
<reference evidence="6" key="1">
    <citation type="submission" date="2022-03" db="EMBL/GenBank/DDBJ databases">
        <authorList>
            <person name="Martin C."/>
        </authorList>
    </citation>
    <scope>NUCLEOTIDE SEQUENCE</scope>
</reference>
<evidence type="ECO:0000256" key="5">
    <source>
        <dbReference type="ARBA" id="ARBA00023186"/>
    </source>
</evidence>
<dbReference type="GO" id="GO:0005739">
    <property type="term" value="C:mitochondrion"/>
    <property type="evidence" value="ECO:0007669"/>
    <property type="project" value="UniProtKB-SubCell"/>
</dbReference>
<accession>A0A8J1XYY4</accession>
<dbReference type="OrthoDB" id="5673at2759"/>
<dbReference type="AlphaFoldDB" id="A0A8J1XYY4"/>
<dbReference type="SUPFAM" id="SSF160909">
    <property type="entry name" value="ATP12-like"/>
    <property type="match status" value="1"/>
</dbReference>
<feature type="non-terminal residue" evidence="6">
    <location>
        <position position="282"/>
    </location>
</feature>
<dbReference type="PANTHER" id="PTHR21013">
    <property type="entry name" value="ATP SYNTHASE MITOCHONDRIAL F1 COMPLEX ASSEMBLY FACTOR 2/ATP12 PROTEIN, MITOCHONDRIAL PRECURSOR"/>
    <property type="match status" value="1"/>
</dbReference>
<evidence type="ECO:0000313" key="6">
    <source>
        <dbReference type="EMBL" id="CAH1795401.1"/>
    </source>
</evidence>
<protein>
    <submittedName>
        <fullName evidence="6">Uncharacterized protein</fullName>
    </submittedName>
</protein>
<evidence type="ECO:0000256" key="3">
    <source>
        <dbReference type="ARBA" id="ARBA00022946"/>
    </source>
</evidence>
<keyword evidence="7" id="KW-1185">Reference proteome</keyword>
<proteinExistence type="inferred from homology"/>
<dbReference type="Gene3D" id="3.30.2180.10">
    <property type="entry name" value="ATP12-like"/>
    <property type="match status" value="1"/>
</dbReference>
<dbReference type="Gene3D" id="1.10.3580.10">
    <property type="entry name" value="ATP12 ATPase"/>
    <property type="match status" value="1"/>
</dbReference>